<reference evidence="4 5" key="1">
    <citation type="journal article" date="2020" name="ISME J.">
        <title>Uncovering the hidden diversity of litter-decomposition mechanisms in mushroom-forming fungi.</title>
        <authorList>
            <person name="Floudas D."/>
            <person name="Bentzer J."/>
            <person name="Ahren D."/>
            <person name="Johansson T."/>
            <person name="Persson P."/>
            <person name="Tunlid A."/>
        </authorList>
    </citation>
    <scope>NUCLEOTIDE SEQUENCE [LARGE SCALE GENOMIC DNA]</scope>
    <source>
        <strain evidence="4 5">CBS 406.79</strain>
    </source>
</reference>
<name>A0A8H5MCT6_9AGAR</name>
<keyword evidence="2" id="KW-0472">Membrane</keyword>
<proteinExistence type="predicted"/>
<sequence length="416" mass="44957">MHCAPIRSLLILSLPIFTVALSRAANRSIDDTLGDSVTGQKPLFLPLTQGVWADATCGSICAIRPPTQDAFDQTYTAATYNPTLGSISIVLSFTGTAIYVFFILANAPASGVAATTTANFTLDGLFRATYDHSPDPNAPAFQFNESALAFSQSGLENGTHSLLISTSGLNESIFVNFDYALYTFEEEDDTPAPSFSSTGLSSATGSPATSNTSKHSALNTGAIVGGIIGGVIALCALTAVMFICYRQRRRKLHRDEAPAIIELEYPYISGSSISPPSPKPSMTYRFPNALTSRTIASSSPAPGTPEAELHQIRQQELQRQMRAIQEEMEELQNEARLGDQQRGSQGANNNSSELALYSQAGLPIPSRSSKFRRNRSTNETVDVQRLKDQIRAMTEQLEFLQSQQNEPPPGYSSYTS</sequence>
<feature type="compositionally biased region" description="Polar residues" evidence="1">
    <location>
        <begin position="341"/>
        <end position="350"/>
    </location>
</feature>
<keyword evidence="5" id="KW-1185">Reference proteome</keyword>
<evidence type="ECO:0000313" key="4">
    <source>
        <dbReference type="EMBL" id="KAF5388956.1"/>
    </source>
</evidence>
<accession>A0A8H5MCT6</accession>
<comment type="caution">
    <text evidence="4">The sequence shown here is derived from an EMBL/GenBank/DDBJ whole genome shotgun (WGS) entry which is preliminary data.</text>
</comment>
<feature type="region of interest" description="Disordered" evidence="1">
    <location>
        <begin position="331"/>
        <end position="350"/>
    </location>
</feature>
<feature type="compositionally biased region" description="Polar residues" evidence="1">
    <location>
        <begin position="193"/>
        <end position="215"/>
    </location>
</feature>
<dbReference type="Proteomes" id="UP000518752">
    <property type="component" value="Unassembled WGS sequence"/>
</dbReference>
<organism evidence="4 5">
    <name type="scientific">Collybiopsis confluens</name>
    <dbReference type="NCBI Taxonomy" id="2823264"/>
    <lineage>
        <taxon>Eukaryota</taxon>
        <taxon>Fungi</taxon>
        <taxon>Dikarya</taxon>
        <taxon>Basidiomycota</taxon>
        <taxon>Agaricomycotina</taxon>
        <taxon>Agaricomycetes</taxon>
        <taxon>Agaricomycetidae</taxon>
        <taxon>Agaricales</taxon>
        <taxon>Marasmiineae</taxon>
        <taxon>Omphalotaceae</taxon>
        <taxon>Collybiopsis</taxon>
    </lineage>
</organism>
<evidence type="ECO:0008006" key="6">
    <source>
        <dbReference type="Google" id="ProtNLM"/>
    </source>
</evidence>
<dbReference type="OrthoDB" id="2758521at2759"/>
<evidence type="ECO:0000256" key="3">
    <source>
        <dbReference type="SAM" id="SignalP"/>
    </source>
</evidence>
<evidence type="ECO:0000313" key="5">
    <source>
        <dbReference type="Proteomes" id="UP000518752"/>
    </source>
</evidence>
<protein>
    <recommendedName>
        <fullName evidence="6">Mid2 domain-containing protein</fullName>
    </recommendedName>
</protein>
<keyword evidence="3" id="KW-0732">Signal</keyword>
<evidence type="ECO:0000256" key="1">
    <source>
        <dbReference type="SAM" id="MobiDB-lite"/>
    </source>
</evidence>
<feature type="transmembrane region" description="Helical" evidence="2">
    <location>
        <begin position="222"/>
        <end position="245"/>
    </location>
</feature>
<evidence type="ECO:0000256" key="2">
    <source>
        <dbReference type="SAM" id="Phobius"/>
    </source>
</evidence>
<feature type="region of interest" description="Disordered" evidence="1">
    <location>
        <begin position="192"/>
        <end position="215"/>
    </location>
</feature>
<feature type="signal peptide" evidence="3">
    <location>
        <begin position="1"/>
        <end position="24"/>
    </location>
</feature>
<keyword evidence="2" id="KW-1133">Transmembrane helix</keyword>
<feature type="chain" id="PRO_5034817386" description="Mid2 domain-containing protein" evidence="3">
    <location>
        <begin position="25"/>
        <end position="416"/>
    </location>
</feature>
<dbReference type="EMBL" id="JAACJN010000025">
    <property type="protein sequence ID" value="KAF5388956.1"/>
    <property type="molecule type" value="Genomic_DNA"/>
</dbReference>
<keyword evidence="2" id="KW-0812">Transmembrane</keyword>
<dbReference type="Gene3D" id="2.60.120.260">
    <property type="entry name" value="Galactose-binding domain-like"/>
    <property type="match status" value="1"/>
</dbReference>
<gene>
    <name evidence="4" type="ORF">D9757_005058</name>
</gene>
<dbReference type="AlphaFoldDB" id="A0A8H5MCT6"/>